<dbReference type="Proteomes" id="UP000199421">
    <property type="component" value="Unassembled WGS sequence"/>
</dbReference>
<dbReference type="OrthoDB" id="9795133at2"/>
<organism evidence="1 2">
    <name type="scientific">Olivibacter domesticus</name>
    <name type="common">Pseudosphingobacterium domesticum</name>
    <dbReference type="NCBI Taxonomy" id="407022"/>
    <lineage>
        <taxon>Bacteria</taxon>
        <taxon>Pseudomonadati</taxon>
        <taxon>Bacteroidota</taxon>
        <taxon>Sphingobacteriia</taxon>
        <taxon>Sphingobacteriales</taxon>
        <taxon>Sphingobacteriaceae</taxon>
        <taxon>Olivibacter</taxon>
    </lineage>
</organism>
<sequence length="92" mass="10527">MYIDQNLIQRLNAIDDIASILEIICTTSGMRFAAVARVTEQKWTAYCVRDDANFGLKPGDELELESTLCNEIRQHHLPILIDHVSMDQYAFL</sequence>
<dbReference type="AlphaFoldDB" id="A0A1H7KXR8"/>
<dbReference type="SUPFAM" id="SSF55781">
    <property type="entry name" value="GAF domain-like"/>
    <property type="match status" value="1"/>
</dbReference>
<protein>
    <recommendedName>
        <fullName evidence="3">GAF domain-containing protein</fullName>
    </recommendedName>
</protein>
<keyword evidence="2" id="KW-1185">Reference proteome</keyword>
<dbReference type="RefSeq" id="WP_093321222.1">
    <property type="nucleotide sequence ID" value="NZ_FOAF01000001.1"/>
</dbReference>
<evidence type="ECO:0008006" key="3">
    <source>
        <dbReference type="Google" id="ProtNLM"/>
    </source>
</evidence>
<evidence type="ECO:0000313" key="1">
    <source>
        <dbReference type="EMBL" id="SEK91528.1"/>
    </source>
</evidence>
<gene>
    <name evidence="1" type="ORF">SAMN05661044_01496</name>
</gene>
<proteinExistence type="predicted"/>
<dbReference type="EMBL" id="FOAF01000001">
    <property type="protein sequence ID" value="SEK91528.1"/>
    <property type="molecule type" value="Genomic_DNA"/>
</dbReference>
<accession>A0A1H7KXR8</accession>
<evidence type="ECO:0000313" key="2">
    <source>
        <dbReference type="Proteomes" id="UP000199421"/>
    </source>
</evidence>
<dbReference type="STRING" id="407022.SAMN05661044_01496"/>
<name>A0A1H7KXR8_OLID1</name>
<reference evidence="2" key="1">
    <citation type="submission" date="2016-10" db="EMBL/GenBank/DDBJ databases">
        <authorList>
            <person name="Varghese N."/>
            <person name="Submissions S."/>
        </authorList>
    </citation>
    <scope>NUCLEOTIDE SEQUENCE [LARGE SCALE GENOMIC DNA]</scope>
    <source>
        <strain evidence="2">DSM 18733</strain>
    </source>
</reference>